<dbReference type="Proteomes" id="UP000054821">
    <property type="component" value="Unassembled WGS sequence"/>
</dbReference>
<evidence type="ECO:0000313" key="2">
    <source>
        <dbReference type="Proteomes" id="UP000054821"/>
    </source>
</evidence>
<protein>
    <submittedName>
        <fullName evidence="1">Uncharacterized protein</fullName>
    </submittedName>
</protein>
<name>A0A2P4ZW69_9HYPO</name>
<evidence type="ECO:0000313" key="1">
    <source>
        <dbReference type="EMBL" id="PON28537.1"/>
    </source>
</evidence>
<gene>
    <name evidence="1" type="ORF">TGAM01_v202384</name>
</gene>
<dbReference type="RefSeq" id="XP_024406227.1">
    <property type="nucleotide sequence ID" value="XM_024548988.1"/>
</dbReference>
<comment type="caution">
    <text evidence="1">The sequence shown here is derived from an EMBL/GenBank/DDBJ whole genome shotgun (WGS) entry which is preliminary data.</text>
</comment>
<organism evidence="1 2">
    <name type="scientific">Trichoderma gamsii</name>
    <dbReference type="NCBI Taxonomy" id="398673"/>
    <lineage>
        <taxon>Eukaryota</taxon>
        <taxon>Fungi</taxon>
        <taxon>Dikarya</taxon>
        <taxon>Ascomycota</taxon>
        <taxon>Pezizomycotina</taxon>
        <taxon>Sordariomycetes</taxon>
        <taxon>Hypocreomycetidae</taxon>
        <taxon>Hypocreales</taxon>
        <taxon>Hypocreaceae</taxon>
        <taxon>Trichoderma</taxon>
    </lineage>
</organism>
<dbReference type="EMBL" id="JPDN02000006">
    <property type="protein sequence ID" value="PON28537.1"/>
    <property type="molecule type" value="Genomic_DNA"/>
</dbReference>
<feature type="non-terminal residue" evidence="1">
    <location>
        <position position="1"/>
    </location>
</feature>
<accession>A0A2P4ZW69</accession>
<reference evidence="1 2" key="1">
    <citation type="journal article" date="2016" name="Genome Announc.">
        <title>Draft Whole-Genome Sequence of Trichoderma gamsii T6085, a Promising Biocontrol Agent of Fusarium Head Blight on Wheat.</title>
        <authorList>
            <person name="Baroncelli R."/>
            <person name="Zapparata A."/>
            <person name="Piaggeschi G."/>
            <person name="Sarrocco S."/>
            <person name="Vannacci G."/>
        </authorList>
    </citation>
    <scope>NUCLEOTIDE SEQUENCE [LARGE SCALE GENOMIC DNA]</scope>
    <source>
        <strain evidence="1 2">T6085</strain>
    </source>
</reference>
<keyword evidence="2" id="KW-1185">Reference proteome</keyword>
<proteinExistence type="predicted"/>
<dbReference type="GeneID" id="36347402"/>
<dbReference type="AlphaFoldDB" id="A0A2P4ZW69"/>
<sequence>LLGAYLALLGDYHKKYSEFQKINYLNQLACGFEALPRRLSRVPTTVLTAWLPVLHQLLLQSVPRYFSSKSEPAIRT</sequence>